<name>A0A5J4SVP5_9ZZZZ</name>
<dbReference type="EMBL" id="SNRY01000032">
    <property type="protein sequence ID" value="KAA6350154.1"/>
    <property type="molecule type" value="Genomic_DNA"/>
</dbReference>
<gene>
    <name evidence="1" type="ORF">EZS27_002420</name>
</gene>
<organism evidence="1">
    <name type="scientific">termite gut metagenome</name>
    <dbReference type="NCBI Taxonomy" id="433724"/>
    <lineage>
        <taxon>unclassified sequences</taxon>
        <taxon>metagenomes</taxon>
        <taxon>organismal metagenomes</taxon>
    </lineage>
</organism>
<dbReference type="AlphaFoldDB" id="A0A5J4SVP5"/>
<protein>
    <recommendedName>
        <fullName evidence="2">DUF3575 domain-containing protein</fullName>
    </recommendedName>
</protein>
<dbReference type="Pfam" id="PF12099">
    <property type="entry name" value="DUF3575"/>
    <property type="match status" value="1"/>
</dbReference>
<comment type="caution">
    <text evidence="1">The sequence shown here is derived from an EMBL/GenBank/DDBJ whole genome shotgun (WGS) entry which is preliminary data.</text>
</comment>
<dbReference type="InterPro" id="IPR021958">
    <property type="entry name" value="DUF3575"/>
</dbReference>
<evidence type="ECO:0008006" key="2">
    <source>
        <dbReference type="Google" id="ProtNLM"/>
    </source>
</evidence>
<evidence type="ECO:0000313" key="1">
    <source>
        <dbReference type="EMBL" id="KAA6350154.1"/>
    </source>
</evidence>
<reference evidence="1" key="1">
    <citation type="submission" date="2019-03" db="EMBL/GenBank/DDBJ databases">
        <title>Single cell metagenomics reveals metabolic interactions within the superorganism composed of flagellate Streblomastix strix and complex community of Bacteroidetes bacteria on its surface.</title>
        <authorList>
            <person name="Treitli S.C."/>
            <person name="Kolisko M."/>
            <person name="Husnik F."/>
            <person name="Keeling P."/>
            <person name="Hampl V."/>
        </authorList>
    </citation>
    <scope>NUCLEOTIDE SEQUENCE</scope>
    <source>
        <strain evidence="1">STM</strain>
    </source>
</reference>
<sequence length="455" mass="51227">MKRIWFAGLFLCLSVLPDYGQHSPVAVTGDEKVVIFKFPFQRDTFYLSGNDVELKRLYSYVEQYQEAITSGEMPLYVNGYCSSFKEESKNLQTAFLRGHHVKSDLILHKGLKEANFVTASHAGTYEGHKDVVTVTMRLPKEKVKELPVPAVEPAVTPNVKPDSIAKQPQPAVSPSDRFITVYQANTYAGGGDTVSVAIPVRLGMQAAIAAGDEVIRMDTLFKQPLPGWWDKDFITMYYTNTYEDGKDVIAVRIPLRRVAVTEGETVEKVQEKKADTVKQLPSHPKAPFRGLRFSLRTDLLYWLAVVPNAGIEWNPFDHWSILVNGLYNRIVLGGGEKQYRIEMVSPELRRHIGEDNRWFVGVEFHTGKYNFKLGETGYQGDLTGGGLTGGYQVHLNPVFDMDFHLGLGYTKLEHDSYYRSSKGVLVRKETGLKKNFIGPTQAGVSLVWRINHSNK</sequence>
<accession>A0A5J4SVP5</accession>
<proteinExistence type="predicted"/>